<gene>
    <name evidence="2" type="ORF">IAA72_05415</name>
</gene>
<evidence type="ECO:0000313" key="3">
    <source>
        <dbReference type="Proteomes" id="UP000810292"/>
    </source>
</evidence>
<comment type="caution">
    <text evidence="2">The sequence shown here is derived from an EMBL/GenBank/DDBJ whole genome shotgun (WGS) entry which is preliminary data.</text>
</comment>
<reference evidence="2" key="2">
    <citation type="journal article" date="2021" name="PeerJ">
        <title>Extensive microbial diversity within the chicken gut microbiome revealed by metagenomics and culture.</title>
        <authorList>
            <person name="Gilroy R."/>
            <person name="Ravi A."/>
            <person name="Getino M."/>
            <person name="Pursley I."/>
            <person name="Horton D.L."/>
            <person name="Alikhan N.F."/>
            <person name="Baker D."/>
            <person name="Gharbi K."/>
            <person name="Hall N."/>
            <person name="Watson M."/>
            <person name="Adriaenssens E.M."/>
            <person name="Foster-Nyarko E."/>
            <person name="Jarju S."/>
            <person name="Secka A."/>
            <person name="Antonio M."/>
            <person name="Oren A."/>
            <person name="Chaudhuri R.R."/>
            <person name="La Ragione R."/>
            <person name="Hildebrand F."/>
            <person name="Pallen M.J."/>
        </authorList>
    </citation>
    <scope>NUCLEOTIDE SEQUENCE</scope>
    <source>
        <strain evidence="2">14700</strain>
    </source>
</reference>
<keyword evidence="1" id="KW-0732">Signal</keyword>
<name>A0A9D9NDA7_9SPIO</name>
<evidence type="ECO:0000256" key="1">
    <source>
        <dbReference type="SAM" id="SignalP"/>
    </source>
</evidence>
<sequence length="688" mass="73886">MKKTFSIIALMIIVCIVAVSCETDRSHATMRVILQKDRSIVPSDYSLEIARYKITGTGPSGASFEVETSKESVSLEGLIIGEWHLAAEGMNANGDVLVTGETTHRLSSSNGSAIISLETLVGEGNLSVVFTWDAERLGNYEPRIEVSLTPQYGDRSEKELTQVSFNKTAGTAEYSGEALPSGSYVLSAKLFSDSVQVAGLVEAVRIAGGQTSEGEIEFDLDKYPTEPGSLELVNKTGVPVVCNIEGIEESVSADIPLSVRITCKTDDVSDFQIEWFLNGDSIGEGEEITFSPKLGTHRLDVVASTSRIGTSGSASYNFEAVSASEPGVPSTGELITQIGENVIRGSNIVGFLPDGNVIIVSNEHSTVTIAEVIRNELNVEREYSFSTLGITGTITALSSERVNDSLYKVLLANKNPANVYVYNYTPTGCSLSLFGEAEMTTTNWKGEVSTYENISFAGFTTGLVYDGCPAGCVAAKNKRTGLWQVICVNTGKKGLAFTPGATIGAMDMPDDLTYADSVITNRSIALFAKEGYITLQFDSGGNTFIQNDLLGDPEREELGPENVAKITNIHGAAAIDFRTFITIGDYISIIETFNDLSEPIGIPYSEKIDAETSDIVTSEDGKFAYYIDFDTDELVTLDLMNGLSFKEAGRTKLADGNVDSIAISSSGMNLIVYDQNTTSSLSILRVSR</sequence>
<reference evidence="2" key="1">
    <citation type="submission" date="2020-10" db="EMBL/GenBank/DDBJ databases">
        <authorList>
            <person name="Gilroy R."/>
        </authorList>
    </citation>
    <scope>NUCLEOTIDE SEQUENCE</scope>
    <source>
        <strain evidence="2">14700</strain>
    </source>
</reference>
<proteinExistence type="predicted"/>
<dbReference type="Proteomes" id="UP000810292">
    <property type="component" value="Unassembled WGS sequence"/>
</dbReference>
<dbReference type="AlphaFoldDB" id="A0A9D9NDA7"/>
<evidence type="ECO:0008006" key="4">
    <source>
        <dbReference type="Google" id="ProtNLM"/>
    </source>
</evidence>
<protein>
    <recommendedName>
        <fullName evidence="4">Ig-like domain-containing protein</fullName>
    </recommendedName>
</protein>
<dbReference type="SUPFAM" id="SSF50969">
    <property type="entry name" value="YVTN repeat-like/Quinoprotein amine dehydrogenase"/>
    <property type="match status" value="1"/>
</dbReference>
<organism evidence="2 3">
    <name type="scientific">Candidatus Ornithospirochaeta stercoravium</name>
    <dbReference type="NCBI Taxonomy" id="2840897"/>
    <lineage>
        <taxon>Bacteria</taxon>
        <taxon>Pseudomonadati</taxon>
        <taxon>Spirochaetota</taxon>
        <taxon>Spirochaetia</taxon>
        <taxon>Spirochaetales</taxon>
        <taxon>Spirochaetaceae</taxon>
        <taxon>Spirochaetaceae incertae sedis</taxon>
        <taxon>Candidatus Ornithospirochaeta</taxon>
    </lineage>
</organism>
<accession>A0A9D9NDA7</accession>
<feature type="signal peptide" evidence="1">
    <location>
        <begin position="1"/>
        <end position="21"/>
    </location>
</feature>
<feature type="chain" id="PRO_5039594528" description="Ig-like domain-containing protein" evidence="1">
    <location>
        <begin position="22"/>
        <end position="688"/>
    </location>
</feature>
<dbReference type="PROSITE" id="PS51257">
    <property type="entry name" value="PROKAR_LIPOPROTEIN"/>
    <property type="match status" value="1"/>
</dbReference>
<evidence type="ECO:0000313" key="2">
    <source>
        <dbReference type="EMBL" id="MBO8469204.1"/>
    </source>
</evidence>
<dbReference type="EMBL" id="JADIMF010000083">
    <property type="protein sequence ID" value="MBO8469204.1"/>
    <property type="molecule type" value="Genomic_DNA"/>
</dbReference>
<dbReference type="InterPro" id="IPR011044">
    <property type="entry name" value="Quino_amine_DH_bsu"/>
</dbReference>